<dbReference type="InterPro" id="IPR025110">
    <property type="entry name" value="AMP-bd_C"/>
</dbReference>
<dbReference type="InterPro" id="IPR036736">
    <property type="entry name" value="ACP-like_sf"/>
</dbReference>
<protein>
    <recommendedName>
        <fullName evidence="7">Carrier domain-containing protein</fullName>
    </recommendedName>
</protein>
<feature type="compositionally biased region" description="Low complexity" evidence="6">
    <location>
        <begin position="2542"/>
        <end position="2554"/>
    </location>
</feature>
<evidence type="ECO:0000313" key="9">
    <source>
        <dbReference type="Proteomes" id="UP001501265"/>
    </source>
</evidence>
<dbReference type="InterPro" id="IPR009081">
    <property type="entry name" value="PP-bd_ACP"/>
</dbReference>
<feature type="domain" description="Carrier" evidence="7">
    <location>
        <begin position="1443"/>
        <end position="1517"/>
    </location>
</feature>
<name>A0ABP9CP22_9ACTN</name>
<dbReference type="Proteomes" id="UP001501265">
    <property type="component" value="Unassembled WGS sequence"/>
</dbReference>
<dbReference type="Pfam" id="PF00668">
    <property type="entry name" value="Condensation"/>
    <property type="match status" value="4"/>
</dbReference>
<keyword evidence="5" id="KW-0045">Antibiotic biosynthesis</keyword>
<dbReference type="SUPFAM" id="SSF47336">
    <property type="entry name" value="ACP-like"/>
    <property type="match status" value="3"/>
</dbReference>
<sequence>MLTRRDLAHRVSGSGTEPVFADADPPATGPLAATGPVAVRPAAPGPLPLNAACLTYPSGSSGTPAGVTVTHAGLAGLFRGHRARLVGPAARDAGGRRLRVAHTAPLPSDASWAALLWLLAGHELHVVDHDTHEDVAAMLGYVERHRIDVLDEPPARLRPLVAAGLLDGDRHRPSVITVRGEGLDGGLCAALAAAPGIRCHHSGGPAEAGVDALVRPVRPGQPPLLGRPAAGVRARVLDGALRPVPAGTPGELCLAGAGLARGYHGRPGRTAARFTADPCGPAGSRLYRTGDLVRVRADGGTEFLGRVDDQVSIQGVRVEPREIEAALLRHPGVAAAVVVPGGCRDGAAGHPYLAGYVVPARTPEAARTGPAELRAFLHGVLPGPSVPAVLTMVDRIPLLPDGEVDRRALPPAGPAPGVAHVPPRTPAEDLPAGREHPIEALPRDRPLPLSAAQQRLWFLDQFQPGGTEYGTATGFRLRGELDTGALRTALDALVARHEPLRTTFGTVDGGGVQIVGPPFAVPVEPVDLTGRPDAERPDAADRLLRAELRRPFDLRRGPLLRVLLVRRAADDHLLVLHQHHIVTDGWSIGVLAGDLGELYSAAVRGTRPHLPPLPVQYADFAAWQRERLAGPALDGALAYWRRQLAGMSPAELPTDRPRTAVRTSPGALHRFTVPAPLTARLTEVGRSCGATPFMVLAAAVQVLLARYGGQRDVALGTVTSGRDRAELERLAGFFVNTVVLRSHVDGTLSFAEFLGRVRTTVLEAFAHDALPYDRLVDAVRPERDASRSPLFQLALVLQNAPRRPLRMAGLRTEETPLPSTSALFDVTLELVPRGGALAGTIEYNTDLFAPDTPARLAGHLLVLLEGIAADPGRAVSRLPLLTAAELSRLARWSHGAATGPAGRTVSGLVAEQARRRPGATALTADGQELTYGGLLSRADAVAARLTARGVGPGAVVGVCLERGATLVVALLGILRAGAAYLPLDPEYPAERLAFMLTDSAVALVLTEDRLRGALPASAADLMHLDDVTGPAPSGGGARGHLDDVTGPPAPDGGDPVPLDGPPGPAPVDGGGRTDPQGPPVAGPRDLMYVMYTSGSTGGPKGVLVEHRSVVRLCRAREVRPGPRDVLALTSSVSFDAATYEIWGALVNGARLAIAPPGVPSVHELGRFLAAEGVTSLWLTAGLFEEVVDTDPGVLGGLRRLIAGGDVLSPAHCDRVLRAVPGLELVNGYGPTEGTTFTTCHRFGPGAPVTSAPIGRPIQGTRCHVVDGDLRPVPVGVPGELLVGGEGLARGYLGRPGLTAGRFVADPFSGPGGDRLYRTGDLVRWRATGELEFLGRSDDQVKIRGFRVEVGEVEAALTRHPDVGEATVVARSDVGHRRLVAYVTARHTPAPTPAALRTHLEGVLPGYLVPTGYVVLDRMPLTAHGKVDRRALPPPRTPERGHVAPRTPAERTLSRVWAEVLGVARIGVEDNFFDLGGDSILSIQVVARARAAGLRLTSKDIFLRQTVARLAAAVTPRTRPAPDAAAQAGPVPLTPVQRWFLDGAAAVPGHFNQWLVAELAPGVRVEALRAAVTAVARRHDAWRLRFERVAGEWRQHTATDGHGLVFRHTDLSGLDPRGQDTAMAAAVARAQTSVRPDTGPLAHAVLFTLGPQRASRLFLTAHHLVVDGVSWRILLAELDAAHRQAAAGMPVDLGPRTTSFQEWARRLSDHTAAGGFDGEAGHWTEVTRKVRAELPADRSGRNTAAAERSVTVALDRAHTEALLRTVPGTYRTQVNDVLLSALAVVVARWTGRPEVSLTLEGHGREEVLPGADTDLSGTVGWFTSLFPVVLRVPGASGWGEVIKSVKEQLRAVPNRGVGHGALRRLGAAATRRLLAGAEPPLSFNYLGRFDTDTTPGGLFHRPPGPLGVFRDGARGDRERLLDVTAAVTDGVLEFTWHHCAGLHQERTVRGLADGVLNALKEIVAHCARPDSGGATPSDFPLAGLGQAEVDRLVGDGRSVQDLYPLTSMQSGMLFHSLSEPGVYLEQVQLVLDAVTDPDALARAWQRTVDRTPELRTALVRTDGGRPLQAVHRQAALPVRHHDWTALGPAEAADRLRGLLAADRASDLDLTVPPPARLALVRLPQDRVRLVWTFHHLLLDGWSVSLVLSDVLTRYASPDSEPPPRPPFRDHVRWLAGRDSGRAAGHWRAVLGGLRSPTALPFDRPPARAHRGRATAAVDIRLPAAGSAALYGFARRQRLTPSTVVQGMWAVLLSQFGGGPEVCFGATVSGRPPDVPGIESMVGMFINTVPVRVTADPAAELVPWLRALQNARIEAQPHDHVPLTALRSFGEVPADTNLFDSIVVFENYPIAPALAAHGVTPAGLDAVEVTNYPLNVVVFADDELSVRLTYDPALFDEGTPRAMARHLVALLADVDAGPWRPLGALPRPDGTRDRPAAGPAVLERRPGPVPYAAPRSRAERDLARIWARVLRVERVGVHDDFFVLGGDSILCVQITSRIRTVLGAEVSPRALFDHPTVARLARVLPGAAGAAGPPGHHRTAEPDAATPGPRAPQAGARARETPLSSGQRRLWFLHGLAPHGADYNSALTLRLRGPLDPGALAAALTAITERHEILRTTITDAGTQVVRPHRPTVPGLTDLSALPEAARAGELDRVLRAETVRPFDLRRGPLLRAALLRLADDDHVLHLGMHHIVSDGWSMGVLTDELSVCYSAAVRGGSPRLPPLPARYADFAERQRRRRATPEADEHLAHWRRALAGVPALELPTDRPRPPVRTATGRHRRFEVPAALTGRLRALGARHDTTLFTVLVAATQVVLARHCAQDDIAVGTVVAGRDRAEYERLVGFFVNPVVLRVRVDERLSFAGLLGEVRATVLAAFEHAETPFEQVVEALGVEREAGRTPLVQVMVVLQNTPRATPALTGLRVSEVETDSPAAPFDLTFDFRELSGALAADLCYNADLFDAATAGRLVRHLLALLEAAAGAPGTALYRFPLLDPAERREIDAVSTGPAARPAGATVTELFRRMVRNHPRAAAVRAAGQSVSYHELNRRADRLAARLAALGVRRGDRVCVVLPPGVRAVTAFVALAKAGAAYIGVEPDVPARRLRTIVDDCAARVVLTRDTVLPAASAAPVSRPGPDDPLACVYTSGSTGRPKGVVLTHGAVVNLLSWSDGVFGHGVGDRCGQVADLSFDASVWEVWSALCRGACLCVAAPDLRRDPRALGRWVAAEQLVTCFFPTAVGERLFAERALDGADRLRHVLLGGDRLTRLPAGPVPYKVHNGYGPSEATVFATCFDTTGGPAGERGGWAPPPIGRPLPGVRAYVLDRRLRPVPPGVTGELYLGGHGVAQGYLGAPAATAGRFVADPFAPSPGARMYRTGDLARRTADGLLEFRGRADRQIKVAGVRVELDGVEHLLARHPGVAEAAVTAADGDGGRPRLRAHVTAARSGADPGELRDWLRRHLPAAAVPALITVLDALPRTPAGKTDRRALAARPDPAPDPVVRRAPRTETERAVERHWAGLLGRDVFDVREKFFDAGGSSLALMDLRSRLEGLCGRELPVALLFEHPTIEAMARLVDERRGDRLRAETRHDL</sequence>
<evidence type="ECO:0000313" key="8">
    <source>
        <dbReference type="EMBL" id="GAA4812204.1"/>
    </source>
</evidence>
<dbReference type="CDD" id="cd19531">
    <property type="entry name" value="LCL_NRPS-like"/>
    <property type="match status" value="2"/>
</dbReference>
<dbReference type="PROSITE" id="PS50075">
    <property type="entry name" value="CARRIER"/>
    <property type="match status" value="3"/>
</dbReference>
<dbReference type="InterPro" id="IPR010071">
    <property type="entry name" value="AA_adenyl_dom"/>
</dbReference>
<dbReference type="CDD" id="cd05930">
    <property type="entry name" value="A_NRPS"/>
    <property type="match status" value="1"/>
</dbReference>
<dbReference type="InterPro" id="IPR042099">
    <property type="entry name" value="ANL_N_sf"/>
</dbReference>
<dbReference type="Gene3D" id="3.30.559.30">
    <property type="entry name" value="Nonribosomal peptide synthetase, condensation domain"/>
    <property type="match status" value="4"/>
</dbReference>
<evidence type="ECO:0000256" key="4">
    <source>
        <dbReference type="ARBA" id="ARBA00022737"/>
    </source>
</evidence>
<dbReference type="InterPro" id="IPR045851">
    <property type="entry name" value="AMP-bd_C_sf"/>
</dbReference>
<dbReference type="PROSITE" id="PS00012">
    <property type="entry name" value="PHOSPHOPANTETHEINE"/>
    <property type="match status" value="2"/>
</dbReference>
<dbReference type="PANTHER" id="PTHR45527">
    <property type="entry name" value="NONRIBOSOMAL PEPTIDE SYNTHETASE"/>
    <property type="match status" value="1"/>
</dbReference>
<dbReference type="Pfam" id="PF13193">
    <property type="entry name" value="AMP-binding_C"/>
    <property type="match status" value="3"/>
</dbReference>
<dbReference type="PROSITE" id="PS00455">
    <property type="entry name" value="AMP_BINDING"/>
    <property type="match status" value="1"/>
</dbReference>
<feature type="domain" description="Carrier" evidence="7">
    <location>
        <begin position="2451"/>
        <end position="2526"/>
    </location>
</feature>
<dbReference type="InterPro" id="IPR020806">
    <property type="entry name" value="PKS_PP-bd"/>
</dbReference>
<dbReference type="Gene3D" id="2.30.38.10">
    <property type="entry name" value="Luciferase, Domain 3"/>
    <property type="match status" value="1"/>
</dbReference>
<dbReference type="InterPro" id="IPR006162">
    <property type="entry name" value="Ppantetheine_attach_site"/>
</dbReference>
<keyword evidence="9" id="KW-1185">Reference proteome</keyword>
<feature type="compositionally biased region" description="Low complexity" evidence="6">
    <location>
        <begin position="21"/>
        <end position="32"/>
    </location>
</feature>
<dbReference type="InterPro" id="IPR020845">
    <property type="entry name" value="AMP-binding_CS"/>
</dbReference>
<evidence type="ECO:0000256" key="5">
    <source>
        <dbReference type="ARBA" id="ARBA00023194"/>
    </source>
</evidence>
<feature type="region of interest" description="Disordered" evidence="6">
    <location>
        <begin position="407"/>
        <end position="431"/>
    </location>
</feature>
<dbReference type="PANTHER" id="PTHR45527:SF1">
    <property type="entry name" value="FATTY ACID SYNTHASE"/>
    <property type="match status" value="1"/>
</dbReference>
<dbReference type="SUPFAM" id="SSF52777">
    <property type="entry name" value="CoA-dependent acyltransferases"/>
    <property type="match status" value="8"/>
</dbReference>
<dbReference type="CDD" id="cd19543">
    <property type="entry name" value="DCL_NRPS"/>
    <property type="match status" value="1"/>
</dbReference>
<comment type="cofactor">
    <cofactor evidence="1">
        <name>pantetheine 4'-phosphate</name>
        <dbReference type="ChEBI" id="CHEBI:47942"/>
    </cofactor>
</comment>
<comment type="caution">
    <text evidence="8">The sequence shown here is derived from an EMBL/GenBank/DDBJ whole genome shotgun (WGS) entry which is preliminary data.</text>
</comment>
<organism evidence="8 9">
    <name type="scientific">Streptomyces ziwulingensis</name>
    <dbReference type="NCBI Taxonomy" id="1045501"/>
    <lineage>
        <taxon>Bacteria</taxon>
        <taxon>Bacillati</taxon>
        <taxon>Actinomycetota</taxon>
        <taxon>Actinomycetes</taxon>
        <taxon>Kitasatosporales</taxon>
        <taxon>Streptomycetaceae</taxon>
        <taxon>Streptomyces</taxon>
    </lineage>
</organism>
<dbReference type="Gene3D" id="1.10.1200.10">
    <property type="entry name" value="ACP-like"/>
    <property type="match status" value="3"/>
</dbReference>
<dbReference type="InterPro" id="IPR023213">
    <property type="entry name" value="CAT-like_dom_sf"/>
</dbReference>
<evidence type="ECO:0000256" key="6">
    <source>
        <dbReference type="SAM" id="MobiDB-lite"/>
    </source>
</evidence>
<gene>
    <name evidence="8" type="ORF">GCM10023220_49340</name>
</gene>
<dbReference type="Pfam" id="PF00501">
    <property type="entry name" value="AMP-binding"/>
    <property type="match status" value="3"/>
</dbReference>
<dbReference type="Gene3D" id="3.30.300.30">
    <property type="match status" value="3"/>
</dbReference>
<feature type="region of interest" description="Disordered" evidence="6">
    <location>
        <begin position="2422"/>
        <end position="2452"/>
    </location>
</feature>
<dbReference type="Gene3D" id="3.30.559.10">
    <property type="entry name" value="Chloramphenicol acetyltransferase-like domain"/>
    <property type="match status" value="4"/>
</dbReference>
<dbReference type="SMART" id="SM00823">
    <property type="entry name" value="PKS_PP"/>
    <property type="match status" value="3"/>
</dbReference>
<dbReference type="CDD" id="cd19534">
    <property type="entry name" value="E_NRPS"/>
    <property type="match status" value="1"/>
</dbReference>
<dbReference type="Gene3D" id="3.40.50.980">
    <property type="match status" value="2"/>
</dbReference>
<keyword evidence="2" id="KW-0596">Phosphopantetheine</keyword>
<dbReference type="SUPFAM" id="SSF56801">
    <property type="entry name" value="Acetyl-CoA synthetase-like"/>
    <property type="match status" value="3"/>
</dbReference>
<feature type="region of interest" description="Disordered" evidence="6">
    <location>
        <begin position="2526"/>
        <end position="2561"/>
    </location>
</feature>
<proteinExistence type="predicted"/>
<dbReference type="InterPro" id="IPR000873">
    <property type="entry name" value="AMP-dep_synth/lig_dom"/>
</dbReference>
<dbReference type="CDD" id="cd12117">
    <property type="entry name" value="A_NRPS_Srf_like"/>
    <property type="match status" value="1"/>
</dbReference>
<feature type="domain" description="Carrier" evidence="7">
    <location>
        <begin position="3500"/>
        <end position="3575"/>
    </location>
</feature>
<accession>A0ABP9CP22</accession>
<dbReference type="InterPro" id="IPR001242">
    <property type="entry name" value="Condensation_dom"/>
</dbReference>
<dbReference type="InterPro" id="IPR010060">
    <property type="entry name" value="NRPS_synth"/>
</dbReference>
<feature type="region of interest" description="Disordered" evidence="6">
    <location>
        <begin position="1025"/>
        <end position="1085"/>
    </location>
</feature>
<feature type="region of interest" description="Disordered" evidence="6">
    <location>
        <begin position="1"/>
        <end position="32"/>
    </location>
</feature>
<dbReference type="NCBIfam" id="TIGR01733">
    <property type="entry name" value="AA-adenyl-dom"/>
    <property type="match status" value="2"/>
</dbReference>
<keyword evidence="4" id="KW-0677">Repeat</keyword>
<reference evidence="9" key="1">
    <citation type="journal article" date="2019" name="Int. J. Syst. Evol. Microbiol.">
        <title>The Global Catalogue of Microorganisms (GCM) 10K type strain sequencing project: providing services to taxonomists for standard genome sequencing and annotation.</title>
        <authorList>
            <consortium name="The Broad Institute Genomics Platform"/>
            <consortium name="The Broad Institute Genome Sequencing Center for Infectious Disease"/>
            <person name="Wu L."/>
            <person name="Ma J."/>
        </authorList>
    </citation>
    <scope>NUCLEOTIDE SEQUENCE [LARGE SCALE GENOMIC DNA]</scope>
    <source>
        <strain evidence="9">JCM 18081</strain>
    </source>
</reference>
<dbReference type="Gene3D" id="3.40.50.12780">
    <property type="entry name" value="N-terminal domain of ligase-like"/>
    <property type="match status" value="2"/>
</dbReference>
<feature type="region of interest" description="Disordered" evidence="6">
    <location>
        <begin position="3477"/>
        <end position="3503"/>
    </location>
</feature>
<evidence type="ECO:0000259" key="7">
    <source>
        <dbReference type="PROSITE" id="PS50075"/>
    </source>
</evidence>
<evidence type="ECO:0000256" key="2">
    <source>
        <dbReference type="ARBA" id="ARBA00022450"/>
    </source>
</evidence>
<keyword evidence="3" id="KW-0597">Phosphoprotein</keyword>
<dbReference type="EMBL" id="BAABIG010000052">
    <property type="protein sequence ID" value="GAA4812204.1"/>
    <property type="molecule type" value="Genomic_DNA"/>
</dbReference>
<dbReference type="Pfam" id="PF00550">
    <property type="entry name" value="PP-binding"/>
    <property type="match status" value="3"/>
</dbReference>
<feature type="region of interest" description="Disordered" evidence="6">
    <location>
        <begin position="1426"/>
        <end position="1446"/>
    </location>
</feature>
<dbReference type="NCBIfam" id="TIGR01720">
    <property type="entry name" value="NRPS-para261"/>
    <property type="match status" value="1"/>
</dbReference>
<evidence type="ECO:0000256" key="1">
    <source>
        <dbReference type="ARBA" id="ARBA00001957"/>
    </source>
</evidence>
<evidence type="ECO:0000256" key="3">
    <source>
        <dbReference type="ARBA" id="ARBA00022553"/>
    </source>
</evidence>